<evidence type="ECO:0000313" key="3">
    <source>
        <dbReference type="Proteomes" id="UP000192434"/>
    </source>
</evidence>
<protein>
    <submittedName>
        <fullName evidence="2">Adenylosuccinate synthase</fullName>
    </submittedName>
</protein>
<name>A0A1X0J0F8_9MYCO</name>
<dbReference type="EMBL" id="MVII01000019">
    <property type="protein sequence ID" value="ORB55201.1"/>
    <property type="molecule type" value="Genomic_DNA"/>
</dbReference>
<evidence type="ECO:0000256" key="1">
    <source>
        <dbReference type="SAM" id="MobiDB-lite"/>
    </source>
</evidence>
<evidence type="ECO:0000313" key="2">
    <source>
        <dbReference type="EMBL" id="ORB55201.1"/>
    </source>
</evidence>
<dbReference type="OrthoDB" id="4758227at2"/>
<gene>
    <name evidence="2" type="ORF">BST43_15115</name>
</gene>
<sequence length="109" mass="11652">MATPRKAAPRKRVPATAPKPADHLPKKSTAARQAEADGFVIVEQCGLELKIPVAGKVPLTAYIAFKSGNELEGTELLLGAQQWAAFLKKNPTLDDFAEIGRQLDEASGN</sequence>
<dbReference type="RefSeq" id="WP_083017302.1">
    <property type="nucleotide sequence ID" value="NZ_MVII01000019.1"/>
</dbReference>
<accession>A0A1X0J0F8</accession>
<organism evidence="2 3">
    <name type="scientific">Mycobacteroides saopaulense</name>
    <dbReference type="NCBI Taxonomy" id="1578165"/>
    <lineage>
        <taxon>Bacteria</taxon>
        <taxon>Bacillati</taxon>
        <taxon>Actinomycetota</taxon>
        <taxon>Actinomycetes</taxon>
        <taxon>Mycobacteriales</taxon>
        <taxon>Mycobacteriaceae</taxon>
        <taxon>Mycobacteroides</taxon>
    </lineage>
</organism>
<dbReference type="AlphaFoldDB" id="A0A1X0J0F8"/>
<reference evidence="2 3" key="1">
    <citation type="submission" date="2016-12" db="EMBL/GenBank/DDBJ databases">
        <title>The new phylogeny of genus Mycobacterium.</title>
        <authorList>
            <person name="Tortoli E."/>
            <person name="Trovato A."/>
            <person name="Cirillo D.M."/>
        </authorList>
    </citation>
    <scope>NUCLEOTIDE SEQUENCE [LARGE SCALE GENOMIC DNA]</scope>
    <source>
        <strain evidence="2 3">CCUG 66554</strain>
    </source>
</reference>
<dbReference type="Proteomes" id="UP000192434">
    <property type="component" value="Unassembled WGS sequence"/>
</dbReference>
<comment type="caution">
    <text evidence="2">The sequence shown here is derived from an EMBL/GenBank/DDBJ whole genome shotgun (WGS) entry which is preliminary data.</text>
</comment>
<proteinExistence type="predicted"/>
<feature type="region of interest" description="Disordered" evidence="1">
    <location>
        <begin position="1"/>
        <end position="30"/>
    </location>
</feature>